<dbReference type="EMBL" id="BLPF01000001">
    <property type="protein sequence ID" value="GFJ77447.1"/>
    <property type="molecule type" value="Genomic_DNA"/>
</dbReference>
<sequence length="184" mass="20041">MPIAMPSGVMVRAVTFWYPSNHLGIDDWTVPLSTYFNDEVRPDRRLLAAVAQPRPERLLLAAPLSGPRIRCAGGHLSLLDLAGTGAVAAAQARSRHHRWTQMGTVGARRPGRAEVALLRAGEQSYVAYHRLRRVVGDVLVVMHDGRRVRQPDGCSPDALLAFVQEAIGRLAQADPDDVIVTVAV</sequence>
<reference evidence="1 2" key="2">
    <citation type="submission" date="2020-03" db="EMBL/GenBank/DDBJ databases">
        <authorList>
            <person name="Ichikawa N."/>
            <person name="Kimura A."/>
            <person name="Kitahashi Y."/>
            <person name="Uohara A."/>
        </authorList>
    </citation>
    <scope>NUCLEOTIDE SEQUENCE [LARGE SCALE GENOMIC DNA]</scope>
    <source>
        <strain evidence="1 2">NBRC 108639</strain>
    </source>
</reference>
<evidence type="ECO:0000313" key="2">
    <source>
        <dbReference type="Proteomes" id="UP000482800"/>
    </source>
</evidence>
<accession>A0A6V8K6R9</accession>
<keyword evidence="2" id="KW-1185">Reference proteome</keyword>
<proteinExistence type="predicted"/>
<organism evidence="1 2">
    <name type="scientific">Phytohabitans houttuyneae</name>
    <dbReference type="NCBI Taxonomy" id="1076126"/>
    <lineage>
        <taxon>Bacteria</taxon>
        <taxon>Bacillati</taxon>
        <taxon>Actinomycetota</taxon>
        <taxon>Actinomycetes</taxon>
        <taxon>Micromonosporales</taxon>
        <taxon>Micromonosporaceae</taxon>
    </lineage>
</organism>
<dbReference type="Proteomes" id="UP000482800">
    <property type="component" value="Unassembled WGS sequence"/>
</dbReference>
<gene>
    <name evidence="1" type="ORF">Phou_016270</name>
</gene>
<name>A0A6V8K6R9_9ACTN</name>
<dbReference type="RefSeq" id="WP_173054854.1">
    <property type="nucleotide sequence ID" value="NZ_BAABGO010000053.1"/>
</dbReference>
<protein>
    <submittedName>
        <fullName evidence="1">Uncharacterized protein</fullName>
    </submittedName>
</protein>
<comment type="caution">
    <text evidence="1">The sequence shown here is derived from an EMBL/GenBank/DDBJ whole genome shotgun (WGS) entry which is preliminary data.</text>
</comment>
<dbReference type="AlphaFoldDB" id="A0A6V8K6R9"/>
<reference evidence="1 2" key="1">
    <citation type="submission" date="2020-03" db="EMBL/GenBank/DDBJ databases">
        <title>Whole genome shotgun sequence of Phytohabitans houttuyneae NBRC 108639.</title>
        <authorList>
            <person name="Komaki H."/>
            <person name="Tamura T."/>
        </authorList>
    </citation>
    <scope>NUCLEOTIDE SEQUENCE [LARGE SCALE GENOMIC DNA]</scope>
    <source>
        <strain evidence="1 2">NBRC 108639</strain>
    </source>
</reference>
<evidence type="ECO:0000313" key="1">
    <source>
        <dbReference type="EMBL" id="GFJ77447.1"/>
    </source>
</evidence>